<proteinExistence type="predicted"/>
<dbReference type="EMBL" id="CP066167">
    <property type="protein sequence ID" value="QQD19370.1"/>
    <property type="molecule type" value="Genomic_DNA"/>
</dbReference>
<keyword evidence="5" id="KW-1185">Reference proteome</keyword>
<feature type="domain" description="DUF2489" evidence="3">
    <location>
        <begin position="15"/>
        <end position="148"/>
    </location>
</feature>
<name>A0A7T4USE4_9GAMM</name>
<dbReference type="Proteomes" id="UP000596063">
    <property type="component" value="Chromosome"/>
</dbReference>
<sequence length="150" mass="16441">MSDLAVLAWIGVVIVVVLAVIAGRLLWLLHRQRQAEQARAEAESEVGQKVAVEALDSVQILARCYLAGQVGGSEAALRIAVLLDQPAMSTTHREQGRVFTEVAAKLSHIPTHADWKALSRAEREQFRQEMEALESRFAESMKAAAEQLVA</sequence>
<keyword evidence="2" id="KW-1133">Transmembrane helix</keyword>
<dbReference type="RefSeq" id="WP_198570855.1">
    <property type="nucleotide sequence ID" value="NZ_CP066167.1"/>
</dbReference>
<feature type="coiled-coil region" evidence="1">
    <location>
        <begin position="116"/>
        <end position="143"/>
    </location>
</feature>
<accession>A0A7T4USE4</accession>
<feature type="transmembrane region" description="Helical" evidence="2">
    <location>
        <begin position="6"/>
        <end position="29"/>
    </location>
</feature>
<keyword evidence="2" id="KW-0472">Membrane</keyword>
<keyword evidence="2" id="KW-0812">Transmembrane</keyword>
<reference evidence="4 5" key="1">
    <citation type="submission" date="2020-12" db="EMBL/GenBank/DDBJ databases">
        <authorList>
            <person name="Shan Y."/>
        </authorList>
    </citation>
    <scope>NUCLEOTIDE SEQUENCE [LARGE SCALE GENOMIC DNA]</scope>
    <source>
        <strain evidence="5">csc3.9</strain>
    </source>
</reference>
<protein>
    <submittedName>
        <fullName evidence="4">DUF2489 domain-containing protein</fullName>
    </submittedName>
</protein>
<evidence type="ECO:0000256" key="1">
    <source>
        <dbReference type="SAM" id="Coils"/>
    </source>
</evidence>
<dbReference type="InterPro" id="IPR019617">
    <property type="entry name" value="DUF2489"/>
</dbReference>
<gene>
    <name evidence="4" type="ORF">I6N98_05815</name>
</gene>
<evidence type="ECO:0000256" key="2">
    <source>
        <dbReference type="SAM" id="Phobius"/>
    </source>
</evidence>
<evidence type="ECO:0000313" key="5">
    <source>
        <dbReference type="Proteomes" id="UP000596063"/>
    </source>
</evidence>
<evidence type="ECO:0000313" key="4">
    <source>
        <dbReference type="EMBL" id="QQD19370.1"/>
    </source>
</evidence>
<dbReference type="Pfam" id="PF10675">
    <property type="entry name" value="DUF2489"/>
    <property type="match status" value="1"/>
</dbReference>
<keyword evidence="1" id="KW-0175">Coiled coil</keyword>
<dbReference type="KEGG" id="snan:I6N98_05815"/>
<evidence type="ECO:0000259" key="3">
    <source>
        <dbReference type="Pfam" id="PF10675"/>
    </source>
</evidence>
<organism evidence="4 5">
    <name type="scientific">Spongiibacter nanhainus</name>
    <dbReference type="NCBI Taxonomy" id="2794344"/>
    <lineage>
        <taxon>Bacteria</taxon>
        <taxon>Pseudomonadati</taxon>
        <taxon>Pseudomonadota</taxon>
        <taxon>Gammaproteobacteria</taxon>
        <taxon>Cellvibrionales</taxon>
        <taxon>Spongiibacteraceae</taxon>
        <taxon>Spongiibacter</taxon>
    </lineage>
</organism>
<dbReference type="AlphaFoldDB" id="A0A7T4USE4"/>